<keyword evidence="1" id="KW-0812">Transmembrane</keyword>
<evidence type="ECO:0000313" key="2">
    <source>
        <dbReference type="EMBL" id="CAI9753873.1"/>
    </source>
</evidence>
<evidence type="ECO:0000313" key="3">
    <source>
        <dbReference type="Proteomes" id="UP000834106"/>
    </source>
</evidence>
<accession>A0AAD1YPC4</accession>
<reference evidence="2" key="1">
    <citation type="submission" date="2023-05" db="EMBL/GenBank/DDBJ databases">
        <authorList>
            <person name="Huff M."/>
        </authorList>
    </citation>
    <scope>NUCLEOTIDE SEQUENCE</scope>
</reference>
<dbReference type="InterPro" id="IPR012340">
    <property type="entry name" value="NA-bd_OB-fold"/>
</dbReference>
<evidence type="ECO:0000256" key="1">
    <source>
        <dbReference type="SAM" id="Phobius"/>
    </source>
</evidence>
<dbReference type="AlphaFoldDB" id="A0AAD1YPC4"/>
<protein>
    <submittedName>
        <fullName evidence="2">Uncharacterized protein</fullName>
    </submittedName>
</protein>
<dbReference type="SUPFAM" id="SSF50249">
    <property type="entry name" value="Nucleic acid-binding proteins"/>
    <property type="match status" value="1"/>
</dbReference>
<keyword evidence="3" id="KW-1185">Reference proteome</keyword>
<feature type="transmembrane region" description="Helical" evidence="1">
    <location>
        <begin position="12"/>
        <end position="38"/>
    </location>
</feature>
<organism evidence="2 3">
    <name type="scientific">Fraxinus pennsylvanica</name>
    <dbReference type="NCBI Taxonomy" id="56036"/>
    <lineage>
        <taxon>Eukaryota</taxon>
        <taxon>Viridiplantae</taxon>
        <taxon>Streptophyta</taxon>
        <taxon>Embryophyta</taxon>
        <taxon>Tracheophyta</taxon>
        <taxon>Spermatophyta</taxon>
        <taxon>Magnoliopsida</taxon>
        <taxon>eudicotyledons</taxon>
        <taxon>Gunneridae</taxon>
        <taxon>Pentapetalae</taxon>
        <taxon>asterids</taxon>
        <taxon>lamiids</taxon>
        <taxon>Lamiales</taxon>
        <taxon>Oleaceae</taxon>
        <taxon>Oleeae</taxon>
        <taxon>Fraxinus</taxon>
    </lineage>
</organism>
<keyword evidence="1" id="KW-1133">Transmembrane helix</keyword>
<dbReference type="Gene3D" id="2.40.50.140">
    <property type="entry name" value="Nucleic acid-binding proteins"/>
    <property type="match status" value="1"/>
</dbReference>
<name>A0AAD1YPC4_9LAMI</name>
<dbReference type="EMBL" id="OU503036">
    <property type="protein sequence ID" value="CAI9753873.1"/>
    <property type="molecule type" value="Genomic_DNA"/>
</dbReference>
<keyword evidence="1" id="KW-0472">Membrane</keyword>
<dbReference type="Proteomes" id="UP000834106">
    <property type="component" value="Chromosome 1"/>
</dbReference>
<gene>
    <name evidence="2" type="ORF">FPE_LOCUS1304</name>
</gene>
<sequence length="159" mass="18224">MSRILICYWIRLRLVIVGFMLLLWLLRIIGIGVTYHVYGSIEGNDGTCSASFLMWDRKCIQLIGKTASTLNEVMVQSSEDLSYPNDIEALVDRKILFKVQVKQQNIEQRSDIFTVMRLTADDSLISKYVIFPNVESQGSDMFLKSDKNGNEEELNVLHL</sequence>
<proteinExistence type="predicted"/>